<sequence length="104" mass="11093">MSFYTGKRDGELVRIDNGFVKALSVSGGLASVYVPCTPPGISPDTAVQSYALITEARTVGETRAKGDELRQAVTDFAYAITRHAYAAGKCQEAKSLPPDIKSTH</sequence>
<organism evidence="1">
    <name type="scientific">Streptomyces haneummycinicus</name>
    <dbReference type="NCBI Taxonomy" id="3074435"/>
    <lineage>
        <taxon>Bacteria</taxon>
        <taxon>Bacillati</taxon>
        <taxon>Actinomycetota</taxon>
        <taxon>Actinomycetes</taxon>
        <taxon>Kitasatosporales</taxon>
        <taxon>Streptomycetaceae</taxon>
        <taxon>Streptomyces</taxon>
    </lineage>
</organism>
<dbReference type="AlphaFoldDB" id="A0AAT9HEN1"/>
<evidence type="ECO:0000313" key="1">
    <source>
        <dbReference type="EMBL" id="BFO15821.1"/>
    </source>
</evidence>
<gene>
    <name evidence="1" type="ORF">SHKM778_22090</name>
</gene>
<proteinExistence type="predicted"/>
<accession>A0AAT9HEN1</accession>
<protein>
    <submittedName>
        <fullName evidence="1">Uncharacterized protein</fullName>
    </submittedName>
</protein>
<dbReference type="EMBL" id="AP035768">
    <property type="protein sequence ID" value="BFO15821.1"/>
    <property type="molecule type" value="Genomic_DNA"/>
</dbReference>
<name>A0AAT9HEN1_9ACTN</name>
<reference evidence="1" key="1">
    <citation type="submission" date="2024-06" db="EMBL/GenBank/DDBJ databases">
        <authorList>
            <consortium name="consrtm"/>
            <person name="Uemura M."/>
            <person name="Terahara T."/>
        </authorList>
    </citation>
    <scope>NUCLEOTIDE SEQUENCE</scope>
    <source>
        <strain evidence="1">KM77-8</strain>
    </source>
</reference>
<reference evidence="1" key="2">
    <citation type="submission" date="2024-07" db="EMBL/GenBank/DDBJ databases">
        <title>Streptomyces haneummycinica sp. nov., a new antibiotic-producing actinobacterium isolated from marine sediment.</title>
        <authorList>
            <person name="Uemura M."/>
            <person name="Hamada M."/>
            <person name="Hirano S."/>
            <person name="Kobayashi K."/>
            <person name="Ohshiro T."/>
            <person name="Kobayashi T."/>
            <person name="Terahara T."/>
        </authorList>
    </citation>
    <scope>NUCLEOTIDE SEQUENCE</scope>
    <source>
        <strain evidence="1">KM77-8</strain>
    </source>
</reference>